<feature type="domain" description="ABC transmembrane type-1" evidence="11">
    <location>
        <begin position="927"/>
        <end position="1167"/>
    </location>
</feature>
<evidence type="ECO:0000256" key="2">
    <source>
        <dbReference type="ARBA" id="ARBA00022448"/>
    </source>
</evidence>
<evidence type="ECO:0000256" key="7">
    <source>
        <dbReference type="ARBA" id="ARBA00023136"/>
    </source>
</evidence>
<dbReference type="PROSITE" id="PS50929">
    <property type="entry name" value="ABC_TM1F"/>
    <property type="match status" value="2"/>
</dbReference>
<feature type="transmembrane region" description="Helical" evidence="9">
    <location>
        <begin position="93"/>
        <end position="114"/>
    </location>
</feature>
<dbReference type="PROSITE" id="PS00211">
    <property type="entry name" value="ABC_TRANSPORTER_1"/>
    <property type="match status" value="2"/>
</dbReference>
<dbReference type="SUPFAM" id="SSF52540">
    <property type="entry name" value="P-loop containing nucleoside triphosphate hydrolases"/>
    <property type="match status" value="2"/>
</dbReference>
<evidence type="ECO:0000259" key="10">
    <source>
        <dbReference type="PROSITE" id="PS50893"/>
    </source>
</evidence>
<dbReference type="InterPro" id="IPR011527">
    <property type="entry name" value="ABC1_TM_dom"/>
</dbReference>
<dbReference type="PANTHER" id="PTHR24223">
    <property type="entry name" value="ATP-BINDING CASSETTE SUB-FAMILY C"/>
    <property type="match status" value="1"/>
</dbReference>
<evidence type="ECO:0000256" key="6">
    <source>
        <dbReference type="ARBA" id="ARBA00022989"/>
    </source>
</evidence>
<feature type="domain" description="ABC transmembrane type-1" evidence="11">
    <location>
        <begin position="97"/>
        <end position="388"/>
    </location>
</feature>
<evidence type="ECO:0000259" key="11">
    <source>
        <dbReference type="PROSITE" id="PS50929"/>
    </source>
</evidence>
<feature type="compositionally biased region" description="Low complexity" evidence="8">
    <location>
        <begin position="704"/>
        <end position="714"/>
    </location>
</feature>
<dbReference type="CDD" id="cd18580">
    <property type="entry name" value="ABC_6TM_ABCC_D2"/>
    <property type="match status" value="1"/>
</dbReference>
<keyword evidence="7 9" id="KW-0472">Membrane</keyword>
<dbReference type="Proteomes" id="UP001378592">
    <property type="component" value="Unassembled WGS sequence"/>
</dbReference>
<dbReference type="InterPro" id="IPR003439">
    <property type="entry name" value="ABC_transporter-like_ATP-bd"/>
</dbReference>
<dbReference type="SUPFAM" id="SSF90123">
    <property type="entry name" value="ABC transporter transmembrane region"/>
    <property type="match status" value="2"/>
</dbReference>
<dbReference type="Gene3D" id="3.40.50.300">
    <property type="entry name" value="P-loop containing nucleotide triphosphate hydrolases"/>
    <property type="match status" value="2"/>
</dbReference>
<evidence type="ECO:0000313" key="12">
    <source>
        <dbReference type="EMBL" id="KAK7866066.1"/>
    </source>
</evidence>
<comment type="subcellular location">
    <subcellularLocation>
        <location evidence="1">Membrane</location>
        <topology evidence="1">Multi-pass membrane protein</topology>
    </subcellularLocation>
</comment>
<dbReference type="InterPro" id="IPR027417">
    <property type="entry name" value="P-loop_NTPase"/>
</dbReference>
<dbReference type="GO" id="GO:0016887">
    <property type="term" value="F:ATP hydrolysis activity"/>
    <property type="evidence" value="ECO:0007669"/>
    <property type="project" value="InterPro"/>
</dbReference>
<feature type="transmembrane region" description="Helical" evidence="9">
    <location>
        <begin position="144"/>
        <end position="161"/>
    </location>
</feature>
<feature type="transmembrane region" description="Helical" evidence="9">
    <location>
        <begin position="246"/>
        <end position="265"/>
    </location>
</feature>
<dbReference type="InterPro" id="IPR044726">
    <property type="entry name" value="ABCC_6TM_D2"/>
</dbReference>
<feature type="transmembrane region" description="Helical" evidence="9">
    <location>
        <begin position="927"/>
        <end position="951"/>
    </location>
</feature>
<feature type="transmembrane region" description="Helical" evidence="9">
    <location>
        <begin position="218"/>
        <end position="240"/>
    </location>
</feature>
<evidence type="ECO:0000256" key="5">
    <source>
        <dbReference type="ARBA" id="ARBA00022840"/>
    </source>
</evidence>
<keyword evidence="5" id="KW-0067">ATP-binding</keyword>
<keyword evidence="6 9" id="KW-1133">Transmembrane helix</keyword>
<keyword evidence="3 9" id="KW-0812">Transmembrane</keyword>
<protein>
    <submittedName>
        <fullName evidence="12">Uncharacterized protein</fullName>
    </submittedName>
</protein>
<dbReference type="FunFam" id="1.20.1560.10:FF:000026">
    <property type="entry name" value="Multidrug resistance-associated protein lethal(2)03659"/>
    <property type="match status" value="1"/>
</dbReference>
<evidence type="ECO:0000313" key="13">
    <source>
        <dbReference type="Proteomes" id="UP001378592"/>
    </source>
</evidence>
<feature type="transmembrane region" description="Helical" evidence="9">
    <location>
        <begin position="362"/>
        <end position="380"/>
    </location>
</feature>
<gene>
    <name evidence="12" type="ORF">R5R35_013565</name>
</gene>
<proteinExistence type="predicted"/>
<accession>A0AAN9VNP3</accession>
<evidence type="ECO:0000256" key="1">
    <source>
        <dbReference type="ARBA" id="ARBA00004141"/>
    </source>
</evidence>
<keyword evidence="2" id="KW-0813">Transport</keyword>
<dbReference type="FunFam" id="1.20.1560.10:FF:000014">
    <property type="entry name" value="Multidrug resistance-associated protein member 4"/>
    <property type="match status" value="1"/>
</dbReference>
<evidence type="ECO:0000256" key="3">
    <source>
        <dbReference type="ARBA" id="ARBA00022692"/>
    </source>
</evidence>
<evidence type="ECO:0000256" key="8">
    <source>
        <dbReference type="SAM" id="MobiDB-lite"/>
    </source>
</evidence>
<comment type="caution">
    <text evidence="12">The sequence shown here is derived from an EMBL/GenBank/DDBJ whole genome shotgun (WGS) entry which is preliminary data.</text>
</comment>
<dbReference type="InterPro" id="IPR003593">
    <property type="entry name" value="AAA+_ATPase"/>
</dbReference>
<evidence type="ECO:0000256" key="9">
    <source>
        <dbReference type="SAM" id="Phobius"/>
    </source>
</evidence>
<dbReference type="InterPro" id="IPR036640">
    <property type="entry name" value="ABC1_TM_sf"/>
</dbReference>
<feature type="region of interest" description="Disordered" evidence="8">
    <location>
        <begin position="683"/>
        <end position="714"/>
    </location>
</feature>
<dbReference type="FunFam" id="3.40.50.300:FF:000482">
    <property type="entry name" value="Multidrug resistance-associated protein member 4"/>
    <property type="match status" value="1"/>
</dbReference>
<reference evidence="12 13" key="1">
    <citation type="submission" date="2024-03" db="EMBL/GenBank/DDBJ databases">
        <title>The genome assembly and annotation of the cricket Gryllus longicercus Weissman &amp; Gray.</title>
        <authorList>
            <person name="Szrajer S."/>
            <person name="Gray D."/>
            <person name="Ylla G."/>
        </authorList>
    </citation>
    <scope>NUCLEOTIDE SEQUENCE [LARGE SCALE GENOMIC DNA]</scope>
    <source>
        <strain evidence="12">DAG 2021-001</strain>
        <tissue evidence="12">Whole body minus gut</tissue>
    </source>
</reference>
<dbReference type="GO" id="GO:0005524">
    <property type="term" value="F:ATP binding"/>
    <property type="evidence" value="ECO:0007669"/>
    <property type="project" value="UniProtKB-KW"/>
</dbReference>
<dbReference type="InterPro" id="IPR017871">
    <property type="entry name" value="ABC_transporter-like_CS"/>
</dbReference>
<dbReference type="PROSITE" id="PS50893">
    <property type="entry name" value="ABC_TRANSPORTER_2"/>
    <property type="match status" value="2"/>
</dbReference>
<keyword evidence="13" id="KW-1185">Reference proteome</keyword>
<dbReference type="CDD" id="cd03250">
    <property type="entry name" value="ABCC_MRP_domain1"/>
    <property type="match status" value="1"/>
</dbReference>
<dbReference type="GO" id="GO:0016020">
    <property type="term" value="C:membrane"/>
    <property type="evidence" value="ECO:0007669"/>
    <property type="project" value="UniProtKB-SubCell"/>
</dbReference>
<dbReference type="InterPro" id="IPR050173">
    <property type="entry name" value="ABC_transporter_C-like"/>
</dbReference>
<dbReference type="SMART" id="SM00382">
    <property type="entry name" value="AAA"/>
    <property type="match status" value="2"/>
</dbReference>
<dbReference type="Gene3D" id="1.20.1560.10">
    <property type="entry name" value="ABC transporter type 1, transmembrane domain"/>
    <property type="match status" value="2"/>
</dbReference>
<dbReference type="EMBL" id="JAZDUA010000156">
    <property type="protein sequence ID" value="KAK7866066.1"/>
    <property type="molecule type" value="Genomic_DNA"/>
</dbReference>
<name>A0AAN9VNP3_9ORTH</name>
<feature type="domain" description="ABC transporter" evidence="10">
    <location>
        <begin position="457"/>
        <end position="680"/>
    </location>
</feature>
<dbReference type="CDD" id="cd03244">
    <property type="entry name" value="ABCC_MRP_domain2"/>
    <property type="match status" value="1"/>
</dbReference>
<evidence type="ECO:0000256" key="4">
    <source>
        <dbReference type="ARBA" id="ARBA00022741"/>
    </source>
</evidence>
<sequence length="1469" mass="158736">MDATEKGPERPNPRATAGPFSVLFFWWTRKLFWRGRRSDLTTDDLYDPLPGDRARPLTDHLERHWRREVSAARANQQQPRLTRTLVRAFWHTYAIYGLFVLFHCVVVRVAYPLFLGQVVRYFSASSAGAAQGALAAGSVSKGEALGFAGGLALATALNVLLSHHTNMGTQALGMRVRVAVSSLVYRKVLRLSQSSLARTAAGQLINLLSNDVARFDQLFMYLHYVWVMPLQTIVITYFMWEAVGAAAFVGVGSLFLQTVPVQSYLSKLTGRLRMRVAQRTDERVRLMGEIVAGIQVIKMYAWEKPFQALIESARAREVKVLLHASYLRGVYLAFMVFSERSSLFFTLLAYVLLGHELSADKVFMLAQFFNVLQLSMAIFYPNAVQMAAEASVSVTRIEAFLLLEEQRQALVGAGADALAEPPEKAERIENSVPLLAVPRAGEGEGGGVGVGEGEGGVDIDRLRARWLPNAITDTLSGVTVHVPPGKLCAVIGPVGAGKTSLLLSLLGELPPVAGEAKVGGSVAYAAQEPWLFAASLRSNVVFGRAFDARRYRDVVRACALTRDMQLLPQGDKTPVGDRGAALSGGQRARVNLARAVYRDADIYLLDDPLSAVDAHVGKHLFDECICGFLSDKTRILVTHQLQYLKDADHIVIINNGRVEAQGTYASLSASRINFSALLARSESDLGEAKPPTRRPRARRQSSIASSVSGGESAAGADGAVAAGAEAGEAAVAAAEDEDEEADEATEMLARGALEGSLYLRYIGAGSGPLLLAGVTLLLLLGQLAASGCDFWVTFWTNSEETWRAESRKAAAFWDNATAAANSTDAPGLADAAFTTVLGDALPTAAALALADAASTVTDAVTGAFTDAVTDADTEAFTEAVTPEGWAASGANASGVTGANATRAEIPWLPPGALAPEGGARWAAQDALLLYALLVAACALLTTLRALAFFAATMRSARALHDSAFAAVVRSPMRFFDTNPAGRILNRFSKDLGSIDELLPKAMLEAIQVFLVMVSILVMVIIVNAYFIIVVVVLGFIFYKLRTLYLATAQDIKRLEGITKSPVYSHVAASLTGLTTIRAARAQERLRDQFDELQDENTACWYLSVATSCAFGFCLDLFSLCFVSAVTFSFLIADDGTQGGWVGLAVSQALILTGMVQHGVRLSADAAAQMTSVERVAQFARLEPEPPLETDPAHKPLPGWPQHGEIQFDHLSLRYSRGDPPVLRDLCFSIEGAHKVGVVGRTGAGKSSLIAALFRLAPLEGAIRVDRVNTQQLGLHELRRALAIIPQEPVLFSGTLRFNLSPFAEFSDAALWAALDEVELKDAVEALDAPVAEGGANFSVGQRQLVCLARAILRDNRILVLDEATANVDPQTDALIQETIRRKFGDRTVLTIAHRLNTIMDSDKVLVMDAGQAVEYDHPHILLQNKESIFYGLVQETDKSMAEELAQIAEKSYNRKRQTEDLVKSRPKED</sequence>
<feature type="transmembrane region" description="Helical" evidence="9">
    <location>
        <begin position="1008"/>
        <end position="1038"/>
    </location>
</feature>
<dbReference type="PANTHER" id="PTHR24223:SF415">
    <property type="entry name" value="FI20190P1"/>
    <property type="match status" value="1"/>
</dbReference>
<dbReference type="GO" id="GO:0140359">
    <property type="term" value="F:ABC-type transporter activity"/>
    <property type="evidence" value="ECO:0007669"/>
    <property type="project" value="InterPro"/>
</dbReference>
<dbReference type="Pfam" id="PF00005">
    <property type="entry name" value="ABC_tran"/>
    <property type="match status" value="2"/>
</dbReference>
<dbReference type="Pfam" id="PF00664">
    <property type="entry name" value="ABC_membrane"/>
    <property type="match status" value="2"/>
</dbReference>
<organism evidence="12 13">
    <name type="scientific">Gryllus longicercus</name>
    <dbReference type="NCBI Taxonomy" id="2509291"/>
    <lineage>
        <taxon>Eukaryota</taxon>
        <taxon>Metazoa</taxon>
        <taxon>Ecdysozoa</taxon>
        <taxon>Arthropoda</taxon>
        <taxon>Hexapoda</taxon>
        <taxon>Insecta</taxon>
        <taxon>Pterygota</taxon>
        <taxon>Neoptera</taxon>
        <taxon>Polyneoptera</taxon>
        <taxon>Orthoptera</taxon>
        <taxon>Ensifera</taxon>
        <taxon>Gryllidea</taxon>
        <taxon>Grylloidea</taxon>
        <taxon>Gryllidae</taxon>
        <taxon>Gryllinae</taxon>
        <taxon>Gryllus</taxon>
    </lineage>
</organism>
<dbReference type="FunFam" id="3.40.50.300:FF:000163">
    <property type="entry name" value="Multidrug resistance-associated protein member 4"/>
    <property type="match status" value="1"/>
</dbReference>
<keyword evidence="4" id="KW-0547">Nucleotide-binding</keyword>
<feature type="transmembrane region" description="Helical" evidence="9">
    <location>
        <begin position="330"/>
        <end position="353"/>
    </location>
</feature>
<feature type="domain" description="ABC transporter" evidence="10">
    <location>
        <begin position="1205"/>
        <end position="1434"/>
    </location>
</feature>